<dbReference type="NCBIfam" id="TIGR02080">
    <property type="entry name" value="O_succ_thio_ly"/>
    <property type="match status" value="1"/>
</dbReference>
<name>A0A6N7F001_9GAMM</name>
<dbReference type="FunFam" id="3.40.640.10:FF:000046">
    <property type="entry name" value="Cystathionine gamma-lyase"/>
    <property type="match status" value="1"/>
</dbReference>
<proteinExistence type="inferred from homology"/>
<dbReference type="InterPro" id="IPR000277">
    <property type="entry name" value="Cys/Met-Metab_PyrdxlP-dep_enz"/>
</dbReference>
<dbReference type="PROSITE" id="PS00868">
    <property type="entry name" value="CYS_MET_METAB_PP"/>
    <property type="match status" value="1"/>
</dbReference>
<dbReference type="GO" id="GO:0019346">
    <property type="term" value="P:transsulfuration"/>
    <property type="evidence" value="ECO:0007669"/>
    <property type="project" value="InterPro"/>
</dbReference>
<organism evidence="5 6">
    <name type="scientific">Ostreibacterium oceani</name>
    <dbReference type="NCBI Taxonomy" id="2654998"/>
    <lineage>
        <taxon>Bacteria</taxon>
        <taxon>Pseudomonadati</taxon>
        <taxon>Pseudomonadota</taxon>
        <taxon>Gammaproteobacteria</taxon>
        <taxon>Cardiobacteriales</taxon>
        <taxon>Ostreibacteriaceae</taxon>
        <taxon>Ostreibacterium</taxon>
    </lineage>
</organism>
<dbReference type="Gene3D" id="3.40.640.10">
    <property type="entry name" value="Type I PLP-dependent aspartate aminotransferase-like (Major domain)"/>
    <property type="match status" value="1"/>
</dbReference>
<evidence type="ECO:0000256" key="3">
    <source>
        <dbReference type="PIRSR" id="PIRSR001434-2"/>
    </source>
</evidence>
<evidence type="ECO:0000256" key="1">
    <source>
        <dbReference type="ARBA" id="ARBA00001933"/>
    </source>
</evidence>
<dbReference type="PANTHER" id="PTHR11808:SF75">
    <property type="entry name" value="CYSTATHIONINE GAMMA-SYNTHASE"/>
    <property type="match status" value="1"/>
</dbReference>
<accession>A0A6N7F001</accession>
<dbReference type="InterPro" id="IPR015422">
    <property type="entry name" value="PyrdxlP-dep_Trfase_small"/>
</dbReference>
<dbReference type="GO" id="GO:0004123">
    <property type="term" value="F:cystathionine gamma-lyase activity"/>
    <property type="evidence" value="ECO:0007669"/>
    <property type="project" value="TreeGrafter"/>
</dbReference>
<keyword evidence="5" id="KW-0808">Transferase</keyword>
<dbReference type="PANTHER" id="PTHR11808">
    <property type="entry name" value="TRANS-SULFURATION ENZYME FAMILY MEMBER"/>
    <property type="match status" value="1"/>
</dbReference>
<dbReference type="InterPro" id="IPR054542">
    <property type="entry name" value="Cys_met_metab_PP"/>
</dbReference>
<dbReference type="InterPro" id="IPR011821">
    <property type="entry name" value="O_succ_thio_ly"/>
</dbReference>
<dbReference type="FunFam" id="3.90.1150.10:FF:000033">
    <property type="entry name" value="Cystathionine gamma-synthase"/>
    <property type="match status" value="1"/>
</dbReference>
<comment type="caution">
    <text evidence="5">The sequence shown here is derived from an EMBL/GenBank/DDBJ whole genome shotgun (WGS) entry which is preliminary data.</text>
</comment>
<dbReference type="Pfam" id="PF01053">
    <property type="entry name" value="Cys_Met_Meta_PP"/>
    <property type="match status" value="1"/>
</dbReference>
<evidence type="ECO:0000313" key="5">
    <source>
        <dbReference type="EMBL" id="MPV85166.1"/>
    </source>
</evidence>
<dbReference type="CDD" id="cd00614">
    <property type="entry name" value="CGS_like"/>
    <property type="match status" value="1"/>
</dbReference>
<dbReference type="Gene3D" id="3.90.1150.10">
    <property type="entry name" value="Aspartate Aminotransferase, domain 1"/>
    <property type="match status" value="1"/>
</dbReference>
<dbReference type="EMBL" id="WHNW01000001">
    <property type="protein sequence ID" value="MPV85166.1"/>
    <property type="molecule type" value="Genomic_DNA"/>
</dbReference>
<dbReference type="FunCoup" id="A0A6N7F001">
    <property type="interactions" value="448"/>
</dbReference>
<protein>
    <submittedName>
        <fullName evidence="5">Cystathionine gamma-synthase</fullName>
        <ecNumber evidence="5">2.5.1.48</ecNumber>
    </submittedName>
</protein>
<dbReference type="AlphaFoldDB" id="A0A6N7F001"/>
<comment type="cofactor">
    <cofactor evidence="1 4">
        <name>pyridoxal 5'-phosphate</name>
        <dbReference type="ChEBI" id="CHEBI:597326"/>
    </cofactor>
</comment>
<dbReference type="InterPro" id="IPR015421">
    <property type="entry name" value="PyrdxlP-dep_Trfase_major"/>
</dbReference>
<sequence>MTNKKTPHLTTQAVRVGLCSDKQHRALVPPIYLSATYALPGLNQKGEYDYSRTTNPTRNTLGRAIAELEHGHTGIITNTGMSAVLLVCQLLNPDDTVVIPHDCYGGTYRLFTHLAARGLFQLDIVDQNDAHALSRALSSAENRPKLVWIETPSNPLLRIYDIAAIAKQAKAAGALVAVDNTFLSPILQQPLGLGADIVVHSCTKFINGHSDVVAGAVVVREQAIGETLSWWANCLGVTGSAMDSYWVMRSLRTLPARLRCHQENTEQIVEFLSHHPAIKTLYYPGLTTHPQHALAKTQQLGFGSLVSFELVGDEAARQRFSEALQIFTLAQSLGGVESLINHPASMTHAAMPDDAKITAGISPALWRLSIGIEHPDDLINDLRNALATVAP</sequence>
<dbReference type="SUPFAM" id="SSF53383">
    <property type="entry name" value="PLP-dependent transferases"/>
    <property type="match status" value="1"/>
</dbReference>
<dbReference type="InParanoid" id="A0A6N7F001"/>
<evidence type="ECO:0000256" key="2">
    <source>
        <dbReference type="ARBA" id="ARBA00022898"/>
    </source>
</evidence>
<dbReference type="GO" id="GO:0005737">
    <property type="term" value="C:cytoplasm"/>
    <property type="evidence" value="ECO:0007669"/>
    <property type="project" value="TreeGrafter"/>
</dbReference>
<gene>
    <name evidence="5" type="primary">metB</name>
    <name evidence="5" type="ORF">GCU85_00265</name>
</gene>
<comment type="similarity">
    <text evidence="4">Belongs to the trans-sulfuration enzymes family.</text>
</comment>
<dbReference type="EC" id="2.5.1.48" evidence="5"/>
<keyword evidence="6" id="KW-1185">Reference proteome</keyword>
<dbReference type="PIRSF" id="PIRSF001434">
    <property type="entry name" value="CGS"/>
    <property type="match status" value="1"/>
</dbReference>
<dbReference type="GO" id="GO:0009086">
    <property type="term" value="P:methionine biosynthetic process"/>
    <property type="evidence" value="ECO:0007669"/>
    <property type="project" value="UniProtKB-ARBA"/>
</dbReference>
<keyword evidence="2 3" id="KW-0663">Pyridoxal phosphate</keyword>
<dbReference type="Proteomes" id="UP000471298">
    <property type="component" value="Unassembled WGS sequence"/>
</dbReference>
<dbReference type="RefSeq" id="WP_152808155.1">
    <property type="nucleotide sequence ID" value="NZ_WHNW01000001.1"/>
</dbReference>
<dbReference type="GO" id="GO:0030170">
    <property type="term" value="F:pyridoxal phosphate binding"/>
    <property type="evidence" value="ECO:0007669"/>
    <property type="project" value="InterPro"/>
</dbReference>
<dbReference type="GO" id="GO:0003962">
    <property type="term" value="F:cystathionine gamma-synthase activity"/>
    <property type="evidence" value="ECO:0007669"/>
    <property type="project" value="UniProtKB-EC"/>
</dbReference>
<feature type="modified residue" description="N6-(pyridoxal phosphate)lysine" evidence="3">
    <location>
        <position position="204"/>
    </location>
</feature>
<evidence type="ECO:0000313" key="6">
    <source>
        <dbReference type="Proteomes" id="UP000471298"/>
    </source>
</evidence>
<dbReference type="InterPro" id="IPR015424">
    <property type="entry name" value="PyrdxlP-dep_Trfase"/>
</dbReference>
<evidence type="ECO:0000256" key="4">
    <source>
        <dbReference type="RuleBase" id="RU362118"/>
    </source>
</evidence>
<reference evidence="5 6" key="1">
    <citation type="submission" date="2019-10" db="EMBL/GenBank/DDBJ databases">
        <title>Cardiobacteriales fam. a chemoheterotrophic member of the order Cardiobacteriales, and proposal of Cardiobacteriales fam. nov.</title>
        <authorList>
            <person name="Wang C."/>
        </authorList>
    </citation>
    <scope>NUCLEOTIDE SEQUENCE [LARGE SCALE GENOMIC DNA]</scope>
    <source>
        <strain evidence="5 6">ML27</strain>
    </source>
</reference>
<dbReference type="GO" id="GO:0019343">
    <property type="term" value="P:cysteine biosynthetic process via cystathionine"/>
    <property type="evidence" value="ECO:0007669"/>
    <property type="project" value="TreeGrafter"/>
</dbReference>